<dbReference type="AlphaFoldDB" id="A0A7C8MFY1"/>
<sequence length="317" mass="36741">MYNNRLALRGLLLPLVLLCAPSFADVKPYITMTVEHGLNTECKTCPRSLCPNQLAYDNYEDIFNATCWTRGTKIMGSNMWLKSEAGCYVTKYDLVEYDGEFQNDLVYCGEESEEQHLTEEDATLQYKTECNICPFISCDTIAYLKEETDVTLTCWTDQGQMIIDDPFWMKTSNNCYVAQKGLYSKPDITYLDNCGPIPWLEQNDHNNENNTSEINKRDPETLPAPVELGTQYLINVTVGEEYAYCRMCPQETCKSKKRYEFDQEVWLQCLAQTNGTWWSETTDFCYVKNSDFWQSPEGDNYRNPLCENFEDPEEVEN</sequence>
<dbReference type="Proteomes" id="UP000481861">
    <property type="component" value="Unassembled WGS sequence"/>
</dbReference>
<feature type="signal peptide" evidence="1">
    <location>
        <begin position="1"/>
        <end position="26"/>
    </location>
</feature>
<accession>A0A7C8MFY1</accession>
<evidence type="ECO:0000313" key="2">
    <source>
        <dbReference type="EMBL" id="KAF2874383.1"/>
    </source>
</evidence>
<reference evidence="2 3" key="1">
    <citation type="submission" date="2020-01" db="EMBL/GenBank/DDBJ databases">
        <authorList>
            <consortium name="DOE Joint Genome Institute"/>
            <person name="Haridas S."/>
            <person name="Albert R."/>
            <person name="Binder M."/>
            <person name="Bloem J."/>
            <person name="Labutti K."/>
            <person name="Salamov A."/>
            <person name="Andreopoulos B."/>
            <person name="Baker S.E."/>
            <person name="Barry K."/>
            <person name="Bills G."/>
            <person name="Bluhm B.H."/>
            <person name="Cannon C."/>
            <person name="Castanera R."/>
            <person name="Culley D.E."/>
            <person name="Daum C."/>
            <person name="Ezra D."/>
            <person name="Gonzalez J.B."/>
            <person name="Henrissat B."/>
            <person name="Kuo A."/>
            <person name="Liang C."/>
            <person name="Lipzen A."/>
            <person name="Lutzoni F."/>
            <person name="Magnuson J."/>
            <person name="Mondo S."/>
            <person name="Nolan M."/>
            <person name="Ohm R."/>
            <person name="Pangilinan J."/>
            <person name="Park H.-J.H."/>
            <person name="Ramirez L."/>
            <person name="Alfaro M."/>
            <person name="Sun H."/>
            <person name="Tritt A."/>
            <person name="Yoshinaga Y."/>
            <person name="Zwiers L.-H.L."/>
            <person name="Turgeon B.G."/>
            <person name="Goodwin S.B."/>
            <person name="Spatafora J.W."/>
            <person name="Crous P.W."/>
            <person name="Grigoriev I.V."/>
        </authorList>
    </citation>
    <scope>NUCLEOTIDE SEQUENCE [LARGE SCALE GENOMIC DNA]</scope>
    <source>
        <strain evidence="2 3">CBS 611.86</strain>
    </source>
</reference>
<comment type="caution">
    <text evidence="2">The sequence shown here is derived from an EMBL/GenBank/DDBJ whole genome shotgun (WGS) entry which is preliminary data.</text>
</comment>
<dbReference type="OrthoDB" id="5358886at2759"/>
<organism evidence="2 3">
    <name type="scientific">Massariosphaeria phaeospora</name>
    <dbReference type="NCBI Taxonomy" id="100035"/>
    <lineage>
        <taxon>Eukaryota</taxon>
        <taxon>Fungi</taxon>
        <taxon>Dikarya</taxon>
        <taxon>Ascomycota</taxon>
        <taxon>Pezizomycotina</taxon>
        <taxon>Dothideomycetes</taxon>
        <taxon>Pleosporomycetidae</taxon>
        <taxon>Pleosporales</taxon>
        <taxon>Pleosporales incertae sedis</taxon>
        <taxon>Massariosphaeria</taxon>
    </lineage>
</organism>
<gene>
    <name evidence="2" type="ORF">BDV95DRAFT_627098</name>
</gene>
<keyword evidence="3" id="KW-1185">Reference proteome</keyword>
<feature type="chain" id="PRO_5028871247" description="Apple domain-containing protein" evidence="1">
    <location>
        <begin position="27"/>
        <end position="317"/>
    </location>
</feature>
<protein>
    <recommendedName>
        <fullName evidence="4">Apple domain-containing protein</fullName>
    </recommendedName>
</protein>
<proteinExistence type="predicted"/>
<keyword evidence="1" id="KW-0732">Signal</keyword>
<evidence type="ECO:0000313" key="3">
    <source>
        <dbReference type="Proteomes" id="UP000481861"/>
    </source>
</evidence>
<evidence type="ECO:0000256" key="1">
    <source>
        <dbReference type="SAM" id="SignalP"/>
    </source>
</evidence>
<evidence type="ECO:0008006" key="4">
    <source>
        <dbReference type="Google" id="ProtNLM"/>
    </source>
</evidence>
<name>A0A7C8MFY1_9PLEO</name>
<dbReference type="EMBL" id="JAADJZ010000006">
    <property type="protein sequence ID" value="KAF2874383.1"/>
    <property type="molecule type" value="Genomic_DNA"/>
</dbReference>